<dbReference type="Proteomes" id="UP000789508">
    <property type="component" value="Unassembled WGS sequence"/>
</dbReference>
<feature type="non-terminal residue" evidence="1">
    <location>
        <position position="231"/>
    </location>
</feature>
<evidence type="ECO:0000313" key="1">
    <source>
        <dbReference type="EMBL" id="CAG8767528.1"/>
    </source>
</evidence>
<dbReference type="EMBL" id="CAJVPS010050207">
    <property type="protein sequence ID" value="CAG8767528.1"/>
    <property type="molecule type" value="Genomic_DNA"/>
</dbReference>
<keyword evidence="2" id="KW-1185">Reference proteome</keyword>
<organism evidence="1 2">
    <name type="scientific">Ambispora leptoticha</name>
    <dbReference type="NCBI Taxonomy" id="144679"/>
    <lineage>
        <taxon>Eukaryota</taxon>
        <taxon>Fungi</taxon>
        <taxon>Fungi incertae sedis</taxon>
        <taxon>Mucoromycota</taxon>
        <taxon>Glomeromycotina</taxon>
        <taxon>Glomeromycetes</taxon>
        <taxon>Archaeosporales</taxon>
        <taxon>Ambisporaceae</taxon>
        <taxon>Ambispora</taxon>
    </lineage>
</organism>
<protein>
    <submittedName>
        <fullName evidence="1">9164_t:CDS:1</fullName>
    </submittedName>
</protein>
<dbReference type="AlphaFoldDB" id="A0A9N9J7M3"/>
<reference evidence="1" key="1">
    <citation type="submission" date="2021-06" db="EMBL/GenBank/DDBJ databases">
        <authorList>
            <person name="Kallberg Y."/>
            <person name="Tangrot J."/>
            <person name="Rosling A."/>
        </authorList>
    </citation>
    <scope>NUCLEOTIDE SEQUENCE</scope>
    <source>
        <strain evidence="1">FL130A</strain>
    </source>
</reference>
<dbReference type="OrthoDB" id="2425156at2759"/>
<feature type="non-terminal residue" evidence="1">
    <location>
        <position position="1"/>
    </location>
</feature>
<evidence type="ECO:0000313" key="2">
    <source>
        <dbReference type="Proteomes" id="UP000789508"/>
    </source>
</evidence>
<accession>A0A9N9J7M3</accession>
<comment type="caution">
    <text evidence="1">The sequence shown here is derived from an EMBL/GenBank/DDBJ whole genome shotgun (WGS) entry which is preliminary data.</text>
</comment>
<gene>
    <name evidence="1" type="ORF">ALEPTO_LOCUS13958</name>
</gene>
<proteinExistence type="predicted"/>
<sequence>ALSRIYEDNFYNKEKTLQSYMEDYTDNENIVEVFMAGSYQQSESGIIDIEISNIVESMLKYSPPPCVQRYLKPYINIRFTPEGIYYENLMSMWYHLEYITSKFNKKDKKKGYLHDYKGPSAQCWCGNNLHFPEDEYIACYLDLKLWITVKSYPIEEVARSYLSTPCDEDEWVTEKSETVSLIDDSVIENINIYVDPETYLLLDYVADDNIDIFNFSCNGDQYTLTIDKTGL</sequence>
<name>A0A9N9J7M3_9GLOM</name>